<keyword evidence="3" id="KW-1185">Reference proteome</keyword>
<evidence type="ECO:0000313" key="3">
    <source>
        <dbReference type="Proteomes" id="UP001316803"/>
    </source>
</evidence>
<gene>
    <name evidence="2" type="ORF">OHC33_000014</name>
</gene>
<proteinExistence type="predicted"/>
<dbReference type="EMBL" id="JAKLMC020000001">
    <property type="protein sequence ID" value="KAK5958173.1"/>
    <property type="molecule type" value="Genomic_DNA"/>
</dbReference>
<dbReference type="Proteomes" id="UP001316803">
    <property type="component" value="Unassembled WGS sequence"/>
</dbReference>
<protein>
    <submittedName>
        <fullName evidence="2">Uncharacterized protein</fullName>
    </submittedName>
</protein>
<dbReference type="AlphaFoldDB" id="A0AAN8ELS8"/>
<evidence type="ECO:0000256" key="1">
    <source>
        <dbReference type="SAM" id="MobiDB-lite"/>
    </source>
</evidence>
<organism evidence="2 3">
    <name type="scientific">Knufia fluminis</name>
    <dbReference type="NCBI Taxonomy" id="191047"/>
    <lineage>
        <taxon>Eukaryota</taxon>
        <taxon>Fungi</taxon>
        <taxon>Dikarya</taxon>
        <taxon>Ascomycota</taxon>
        <taxon>Pezizomycotina</taxon>
        <taxon>Eurotiomycetes</taxon>
        <taxon>Chaetothyriomycetidae</taxon>
        <taxon>Chaetothyriales</taxon>
        <taxon>Trichomeriaceae</taxon>
        <taxon>Knufia</taxon>
    </lineage>
</organism>
<evidence type="ECO:0000313" key="2">
    <source>
        <dbReference type="EMBL" id="KAK5958173.1"/>
    </source>
</evidence>
<reference evidence="2 3" key="1">
    <citation type="submission" date="2022-12" db="EMBL/GenBank/DDBJ databases">
        <title>Genomic features and morphological characterization of a novel Knufia sp. strain isolated from spacecraft assembly facility.</title>
        <authorList>
            <person name="Teixeira M."/>
            <person name="Chander A.M."/>
            <person name="Stajich J.E."/>
            <person name="Venkateswaran K."/>
        </authorList>
    </citation>
    <scope>NUCLEOTIDE SEQUENCE [LARGE SCALE GENOMIC DNA]</scope>
    <source>
        <strain evidence="2 3">FJI-L2-BK-P2</strain>
    </source>
</reference>
<name>A0AAN8ELS8_9EURO</name>
<comment type="caution">
    <text evidence="2">The sequence shown here is derived from an EMBL/GenBank/DDBJ whole genome shotgun (WGS) entry which is preliminary data.</text>
</comment>
<feature type="region of interest" description="Disordered" evidence="1">
    <location>
        <begin position="271"/>
        <end position="293"/>
    </location>
</feature>
<accession>A0AAN8ELS8</accession>
<sequence>MKVRAYAAILRVVKKYQQLTVGRPSIQPQVLANRLRELLHESVNTKSALQPTILPYHIHDEMDSQQIISASQNGASFSHVTREPPGRASVTKEDYIYGCSKCPEARFRQCPENRTSQDGYTLAGHVRNAHPGERWEDLKVMYGFTHFTTLAETTEKCSKPTNTPAPTSTLDREARYAADGRRLIKTSDRQFACKLCPQFRFDRVRMVKKHVQTKHPGQSTEDLIEEKEKKERWKKAAINVGEKIHVKQIPIVQAGNSADLGQVEVPIDHGSRFTQDSTLAPEDNLVDPPAIEA</sequence>